<name>F9F0Y1_FUSOF</name>
<dbReference type="InterPro" id="IPR009060">
    <property type="entry name" value="UBA-like_sf"/>
</dbReference>
<feature type="region of interest" description="Disordered" evidence="1">
    <location>
        <begin position="652"/>
        <end position="707"/>
    </location>
</feature>
<dbReference type="InterPro" id="IPR016135">
    <property type="entry name" value="UBQ-conjugating_enzyme/RWD"/>
</dbReference>
<feature type="domain" description="UBC core" evidence="3">
    <location>
        <begin position="5"/>
        <end position="149"/>
    </location>
</feature>
<dbReference type="Pfam" id="PF00179">
    <property type="entry name" value="UQ_con"/>
    <property type="match status" value="1"/>
</dbReference>
<dbReference type="SUPFAM" id="SSF54495">
    <property type="entry name" value="UBC-like"/>
    <property type="match status" value="1"/>
</dbReference>
<dbReference type="InterPro" id="IPR000608">
    <property type="entry name" value="UBC"/>
</dbReference>
<sequence length="1437" mass="162267">MAMSSRLRRVAKELQDFQDANYNLHAYNEADLTHLNASLPIPPGTPYSGGTYTINVLVPDDYPFEKPSMKFDQKIYHPNVHHETGEIAPGALGSWEPTNTIKSALDTIVRLLQQPDSNFPVNEEANTLFLRINSVFKERAQEWAVKYAGAPATETDSASYGGYNRNLIEPFIDMGYDKESVVKAFDELGWENSESSRRKRHFSLSFQTTIPSDVRLIKAAAAQVPTELPECSMNCLSKVVAEPVFSNSTQEQLCHDEIFYAAMSKCLTQVCTAMETLMVENGVGRDVWTLSDSEMVTSFKQLNYFLLLGLVKASILAFYLRIFPDRKFRITVWLTQTFNLSSIFVRKKIGVIAMFSVGIFVMRFIYLRSFLSGKQGTGEPRQTHCRSELTFAEKQALKALIWACIEPCVGVMVGCSPNIRQFVRKVRSSVTGQAKLSGAHYQSSTGIFKNRSLELISDSTTAVESDKSRDKSSSVLWSIIIATYQSVRTAAVPYVTMVLQNLYLSYKRDTKYLLYWMINVSNRLLRSTTDGETQSAGSVNTTGQSTVNGLISMSKLISQHKEPVPNVIYRLFGSIIQARSLVSTTFQELMGPDSDEELKRSNESHRHFINTLRSIFKILGGEEWEKTSAATSDDTEDVEQILFANKFQELSVDKEGESSDEDDDVGQPQSPVAARKVSRKPRGKGKKARKYKKPKKGKKQDTKDPATDEIPIESIRIIEDNGEVGLVTDYLLAVYSTVKEWADLRAYTQSLWKEVAYEGLNSAVAGAVSNLTISMVKRTNAAIFVDFPGHDTYETIMNTITRGNMDRAQGKFRLALFALDPDGEQHSQKETAVDIKEQFLIHAYQDLRDFVLDFQANRTGKPTKDMQAKISKWDPNFNLERATNEERVNWRRCYTIKWLYDLVNVFSSIVVQRNTVRAEKHVYESVDWSASGPWGVHRVLFGLNEFAGDITSMAMKKPGTDITKMIYPHHFTVSRGWSLSALHGHMLEAPAKKGRARRDVDLFLDRQNKRVFAGYCQTVDLLKQILEKDGKMAQHKDFFEIIKIAQLDFVDFLGEHKYTTGLDTIPPSRFADHNPNGLQEYSPFLCGVGLEEGLEIAYRIGMFLWERMPEPTLMIHLHNAVVQKGYLSRPVGLCATLEDLFKHTFFAQGRKPKSGFVDALLASVGQPGSRQAQAQRQAIRYRRRFGENVHQLLDLEINQIFKRNSMLTTCRRAGWNLEAIPDEELQFGSMMFFERLSRAKHVSEKELEDTVLVRKARAVGMTDKEIIEATNKLSSIANNTLEVPNEVLDRYAPEGFQFPPSAGSEALDGRDILELAKFDILSDVAGIAPISSLNYLGVTCWLLITFGRIEERLKEAGNPVYFEAYEGSGPWKSEKRVALSLLALKGDNEECLRIVADTLNEARSGFMDFIYWEDLETEPREREADVDPSLGNECTVM</sequence>
<keyword evidence="2" id="KW-1133">Transmembrane helix</keyword>
<proteinExistence type="predicted"/>
<dbReference type="PaxDb" id="5507-FOXG_04535P0"/>
<dbReference type="Gene3D" id="3.10.110.10">
    <property type="entry name" value="Ubiquitin Conjugating Enzyme"/>
    <property type="match status" value="1"/>
</dbReference>
<evidence type="ECO:0000313" key="4">
    <source>
        <dbReference type="EMBL" id="EGU89431.1"/>
    </source>
</evidence>
<comment type="caution">
    <text evidence="4">The sequence shown here is derived from an EMBL/GenBank/DDBJ whole genome shotgun (WGS) entry which is preliminary data.</text>
</comment>
<protein>
    <recommendedName>
        <fullName evidence="3">UBC core domain-containing protein</fullName>
    </recommendedName>
</protein>
<feature type="transmembrane region" description="Helical" evidence="2">
    <location>
        <begin position="302"/>
        <end position="320"/>
    </location>
</feature>
<accession>F9F0Y1</accession>
<keyword evidence="2" id="KW-0812">Transmembrane</keyword>
<dbReference type="EMBL" id="AFQF01000035">
    <property type="protein sequence ID" value="EGU89431.1"/>
    <property type="molecule type" value="Genomic_DNA"/>
</dbReference>
<organism evidence="4">
    <name type="scientific">Fusarium oxysporum (strain Fo5176)</name>
    <name type="common">Fusarium vascular wilt</name>
    <dbReference type="NCBI Taxonomy" id="660025"/>
    <lineage>
        <taxon>Eukaryota</taxon>
        <taxon>Fungi</taxon>
        <taxon>Dikarya</taxon>
        <taxon>Ascomycota</taxon>
        <taxon>Pezizomycotina</taxon>
        <taxon>Sordariomycetes</taxon>
        <taxon>Hypocreomycetidae</taxon>
        <taxon>Hypocreales</taxon>
        <taxon>Nectriaceae</taxon>
        <taxon>Fusarium</taxon>
        <taxon>Fusarium oxysporum species complex</taxon>
    </lineage>
</organism>
<dbReference type="PANTHER" id="PTHR38795">
    <property type="entry name" value="DUF6604 DOMAIN-CONTAINING PROTEIN"/>
    <property type="match status" value="1"/>
</dbReference>
<dbReference type="OrthoDB" id="5339038at2759"/>
<evidence type="ECO:0000256" key="2">
    <source>
        <dbReference type="SAM" id="Phobius"/>
    </source>
</evidence>
<keyword evidence="2" id="KW-0472">Membrane</keyword>
<dbReference type="STRING" id="660025.F9F0Y1"/>
<feature type="compositionally biased region" description="Basic residues" evidence="1">
    <location>
        <begin position="676"/>
        <end position="698"/>
    </location>
</feature>
<gene>
    <name evidence="4" type="ORF">FOXB_00055</name>
</gene>
<dbReference type="InterPro" id="IPR049326">
    <property type="entry name" value="Rhodopsin_dom_fungi"/>
</dbReference>
<reference evidence="4" key="1">
    <citation type="journal article" date="2012" name="Mol. Plant Microbe Interact.">
        <title>A highly conserved effector in Fusarium oxysporum is required for full virulence on Arabidopsis.</title>
        <authorList>
            <person name="Thatcher L.F."/>
            <person name="Gardiner D.M."/>
            <person name="Kazan K."/>
            <person name="Manners J."/>
        </authorList>
    </citation>
    <scope>NUCLEOTIDE SEQUENCE [LARGE SCALE GENOMIC DNA]</scope>
    <source>
        <strain evidence="4">Fo5176</strain>
    </source>
</reference>
<dbReference type="PROSITE" id="PS50127">
    <property type="entry name" value="UBC_2"/>
    <property type="match status" value="1"/>
</dbReference>
<dbReference type="SMART" id="SM00212">
    <property type="entry name" value="UBCc"/>
    <property type="match status" value="1"/>
</dbReference>
<dbReference type="PANTHER" id="PTHR38795:SF1">
    <property type="entry name" value="DUF6604 DOMAIN-CONTAINING PROTEIN"/>
    <property type="match status" value="1"/>
</dbReference>
<feature type="transmembrane region" description="Helical" evidence="2">
    <location>
        <begin position="349"/>
        <end position="367"/>
    </location>
</feature>
<evidence type="ECO:0000259" key="3">
    <source>
        <dbReference type="PROSITE" id="PS50127"/>
    </source>
</evidence>
<dbReference type="SUPFAM" id="SSF46934">
    <property type="entry name" value="UBA-like"/>
    <property type="match status" value="1"/>
</dbReference>
<evidence type="ECO:0000256" key="1">
    <source>
        <dbReference type="SAM" id="MobiDB-lite"/>
    </source>
</evidence>
<dbReference type="Pfam" id="PF20684">
    <property type="entry name" value="Fung_rhodopsin"/>
    <property type="match status" value="1"/>
</dbReference>
<dbReference type="InterPro" id="IPR046539">
    <property type="entry name" value="DUF6604"/>
</dbReference>
<dbReference type="Pfam" id="PF20253">
    <property type="entry name" value="DUF6604"/>
    <property type="match status" value="1"/>
</dbReference>